<feature type="transmembrane region" description="Helical" evidence="6">
    <location>
        <begin position="100"/>
        <end position="117"/>
    </location>
</feature>
<feature type="transmembrane region" description="Helical" evidence="6">
    <location>
        <begin position="26"/>
        <end position="55"/>
    </location>
</feature>
<feature type="transmembrane region" description="Helical" evidence="6">
    <location>
        <begin position="137"/>
        <end position="157"/>
    </location>
</feature>
<evidence type="ECO:0000313" key="8">
    <source>
        <dbReference type="EMBL" id="NUC71102.1"/>
    </source>
</evidence>
<dbReference type="PANTHER" id="PTHR43141:SF4">
    <property type="entry name" value="CYTOCHROME BD2 SUBUNIT II"/>
    <property type="match status" value="1"/>
</dbReference>
<dbReference type="GO" id="GO:0005886">
    <property type="term" value="C:plasma membrane"/>
    <property type="evidence" value="ECO:0007669"/>
    <property type="project" value="UniProtKB-SubCell"/>
</dbReference>
<keyword evidence="3 6" id="KW-0812">Transmembrane</keyword>
<comment type="subcellular location">
    <subcellularLocation>
        <location evidence="1">Cell membrane</location>
        <topology evidence="1">Multi-pass membrane protein</topology>
    </subcellularLocation>
</comment>
<keyword evidence="4 6" id="KW-1133">Transmembrane helix</keyword>
<keyword evidence="5 6" id="KW-0472">Membrane</keyword>
<dbReference type="GO" id="GO:0070069">
    <property type="term" value="C:cytochrome complex"/>
    <property type="evidence" value="ECO:0007669"/>
    <property type="project" value="TreeGrafter"/>
</dbReference>
<organism evidence="7 9">
    <name type="scientific">Haloterrigena gelatinilytica</name>
    <dbReference type="NCBI Taxonomy" id="2741724"/>
    <lineage>
        <taxon>Archaea</taxon>
        <taxon>Methanobacteriati</taxon>
        <taxon>Methanobacteriota</taxon>
        <taxon>Stenosarchaea group</taxon>
        <taxon>Halobacteria</taxon>
        <taxon>Halobacteriales</taxon>
        <taxon>Natrialbaceae</taxon>
        <taxon>Haloterrigena</taxon>
    </lineage>
</organism>
<dbReference type="GO" id="GO:0019646">
    <property type="term" value="P:aerobic electron transport chain"/>
    <property type="evidence" value="ECO:0007669"/>
    <property type="project" value="TreeGrafter"/>
</dbReference>
<dbReference type="Pfam" id="PF02322">
    <property type="entry name" value="Cyt_bd_oxida_II"/>
    <property type="match status" value="1"/>
</dbReference>
<evidence type="ECO:0000256" key="2">
    <source>
        <dbReference type="ARBA" id="ARBA00022475"/>
    </source>
</evidence>
<feature type="transmembrane region" description="Helical" evidence="6">
    <location>
        <begin position="236"/>
        <end position="255"/>
    </location>
</feature>
<dbReference type="OrthoDB" id="205826at2157"/>
<evidence type="ECO:0000256" key="1">
    <source>
        <dbReference type="ARBA" id="ARBA00004651"/>
    </source>
</evidence>
<dbReference type="InterPro" id="IPR003317">
    <property type="entry name" value="Cyt-d_oxidase_su2"/>
</dbReference>
<feature type="transmembrane region" description="Helical" evidence="6">
    <location>
        <begin position="163"/>
        <end position="186"/>
    </location>
</feature>
<keyword evidence="2" id="KW-1003">Cell membrane</keyword>
<feature type="transmembrane region" description="Helical" evidence="6">
    <location>
        <begin position="76"/>
        <end position="94"/>
    </location>
</feature>
<feature type="transmembrane region" description="Helical" evidence="6">
    <location>
        <begin position="305"/>
        <end position="328"/>
    </location>
</feature>
<evidence type="ECO:0000313" key="10">
    <source>
        <dbReference type="Proteomes" id="UP001016761"/>
    </source>
</evidence>
<sequence>MTESLSATEPALASTSAYLVEPLPELWFGLVVATFGVYLLLDGFDFGVGVLFAEADETERRRFLAAFGPLWKANEVWLVLFGTVLFAGFPAAYAAILGRYYLAVFALLLALGLRGLGSKFRGERDDERWVRFWDRCFVVGSAAAPFLLGAFAASWALGEPSVVAVVPLLAGAATVALVTALGAAFLCAKLESPIRERLVRRGRAATAAYAALGTVTLVASVIRYPALRSEIQSVPMGGLCIGTIACAGVAVAAATGNRYRSFAVATAGLAVAFAAFIGVLLYPAIDPATGTTVADAVAAPLSLNLTTGFAVVFLPLIGSYFVVLYSLFDDPASDSGQYQHG</sequence>
<dbReference type="GO" id="GO:0016682">
    <property type="term" value="F:oxidoreductase activity, acting on diphenols and related substances as donors, oxygen as acceptor"/>
    <property type="evidence" value="ECO:0007669"/>
    <property type="project" value="TreeGrafter"/>
</dbReference>
<feature type="transmembrane region" description="Helical" evidence="6">
    <location>
        <begin position="207"/>
        <end position="224"/>
    </location>
</feature>
<name>A0A8J8KJ59_9EURY</name>
<reference evidence="7 10" key="1">
    <citation type="submission" date="2020-06" db="EMBL/GenBank/DDBJ databases">
        <title>Haloterrigena sp. nov., an extremely halophilic archaeon isolated from a saline sediment.</title>
        <authorList>
            <person name="Liu B.-B."/>
        </authorList>
    </citation>
    <scope>NUCLEOTIDE SEQUENCE</scope>
    <source>
        <strain evidence="7">SYSU A121-1</strain>
        <strain evidence="8 10">SYSU A558-1</strain>
    </source>
</reference>
<evidence type="ECO:0000313" key="7">
    <source>
        <dbReference type="EMBL" id="NUB92984.1"/>
    </source>
</evidence>
<gene>
    <name evidence="7" type="ORF">HT576_18415</name>
    <name evidence="8" type="ORF">HTZ84_02050</name>
</gene>
<proteinExistence type="predicted"/>
<accession>A0A8J8KJ59</accession>
<dbReference type="Proteomes" id="UP001016761">
    <property type="component" value="Unassembled WGS sequence"/>
</dbReference>
<dbReference type="GO" id="GO:0009055">
    <property type="term" value="F:electron transfer activity"/>
    <property type="evidence" value="ECO:0007669"/>
    <property type="project" value="TreeGrafter"/>
</dbReference>
<dbReference type="PANTHER" id="PTHR43141">
    <property type="entry name" value="CYTOCHROME BD2 SUBUNIT II"/>
    <property type="match status" value="1"/>
</dbReference>
<dbReference type="EMBL" id="JABUQZ010000001">
    <property type="protein sequence ID" value="NUC71102.1"/>
    <property type="molecule type" value="Genomic_DNA"/>
</dbReference>
<comment type="caution">
    <text evidence="7">The sequence shown here is derived from an EMBL/GenBank/DDBJ whole genome shotgun (WGS) entry which is preliminary data.</text>
</comment>
<dbReference type="RefSeq" id="WP_174679156.1">
    <property type="nucleotide sequence ID" value="NZ_JABUQZ010000001.1"/>
</dbReference>
<evidence type="ECO:0000256" key="4">
    <source>
        <dbReference type="ARBA" id="ARBA00022989"/>
    </source>
</evidence>
<dbReference type="EMBL" id="JABURA010000001">
    <property type="protein sequence ID" value="NUB92984.1"/>
    <property type="molecule type" value="Genomic_DNA"/>
</dbReference>
<evidence type="ECO:0000256" key="3">
    <source>
        <dbReference type="ARBA" id="ARBA00022692"/>
    </source>
</evidence>
<evidence type="ECO:0000313" key="9">
    <source>
        <dbReference type="Proteomes" id="UP000728647"/>
    </source>
</evidence>
<feature type="transmembrane region" description="Helical" evidence="6">
    <location>
        <begin position="262"/>
        <end position="285"/>
    </location>
</feature>
<keyword evidence="10" id="KW-1185">Reference proteome</keyword>
<dbReference type="AlphaFoldDB" id="A0A8J8KJ59"/>
<evidence type="ECO:0000256" key="5">
    <source>
        <dbReference type="ARBA" id="ARBA00023136"/>
    </source>
</evidence>
<dbReference type="Proteomes" id="UP000728647">
    <property type="component" value="Unassembled WGS sequence"/>
</dbReference>
<protein>
    <submittedName>
        <fullName evidence="7">Cytochrome d ubiquinol oxidase subunit II</fullName>
    </submittedName>
</protein>
<evidence type="ECO:0000256" key="6">
    <source>
        <dbReference type="SAM" id="Phobius"/>
    </source>
</evidence>